<evidence type="ECO:0000256" key="2">
    <source>
        <dbReference type="ARBA" id="ARBA00022741"/>
    </source>
</evidence>
<dbReference type="SMART" id="SM00173">
    <property type="entry name" value="RAS"/>
    <property type="match status" value="1"/>
</dbReference>
<evidence type="ECO:0000313" key="5">
    <source>
        <dbReference type="RefSeq" id="XP_010796176.1"/>
    </source>
</evidence>
<sequence length="222" mass="25269">MDLTLWQYQFRIIMLGDSTVGKSSLLKRYTEDMFLESINQTVGVDFYVHFLEVEPGVRVKLQFWDTAGQERFRSVTRSYYRNSVGGLLVFDMTNQASFDHIKEWHDEVCERVQPHKVLFVLVGQKSDQDAQGGRVVSQEQAEKLAGQLGMPYIEASAKTGQNVREAFELLARRVYQGLLSGEVELQDGWDGVKCASPHALQLQRASLTRPSPTTKKKKKCCD</sequence>
<dbReference type="OrthoDB" id="9989112at2759"/>
<dbReference type="Gene3D" id="3.40.50.300">
    <property type="entry name" value="P-loop containing nucleotide triphosphate hydrolases"/>
    <property type="match status" value="1"/>
</dbReference>
<dbReference type="InterPro" id="IPR027417">
    <property type="entry name" value="P-loop_NTPase"/>
</dbReference>
<evidence type="ECO:0000256" key="3">
    <source>
        <dbReference type="ARBA" id="ARBA00023134"/>
    </source>
</evidence>
<dbReference type="SUPFAM" id="SSF52540">
    <property type="entry name" value="P-loop containing nucleoside triphosphate hydrolases"/>
    <property type="match status" value="1"/>
</dbReference>
<dbReference type="PROSITE" id="PS51420">
    <property type="entry name" value="RHO"/>
    <property type="match status" value="1"/>
</dbReference>
<dbReference type="PRINTS" id="PR00449">
    <property type="entry name" value="RASTRNSFRMNG"/>
</dbReference>
<keyword evidence="3" id="KW-0342">GTP-binding</keyword>
<dbReference type="InterPro" id="IPR001806">
    <property type="entry name" value="Small_GTPase"/>
</dbReference>
<dbReference type="PANTHER" id="PTHR47979">
    <property type="entry name" value="DRAB11-RELATED"/>
    <property type="match status" value="1"/>
</dbReference>
<dbReference type="GeneID" id="104968293"/>
<dbReference type="FunFam" id="3.40.50.300:FF:001583">
    <property type="entry name" value="RAB42, member RAS oncogene family"/>
    <property type="match status" value="1"/>
</dbReference>
<dbReference type="GO" id="GO:0005525">
    <property type="term" value="F:GTP binding"/>
    <property type="evidence" value="ECO:0007669"/>
    <property type="project" value="UniProtKB-KW"/>
</dbReference>
<name>A0A6I9Q7B0_9TELE</name>
<dbReference type="InterPro" id="IPR050209">
    <property type="entry name" value="Rab_GTPases_membrane_traffic"/>
</dbReference>
<evidence type="ECO:0000256" key="1">
    <source>
        <dbReference type="ARBA" id="ARBA00006270"/>
    </source>
</evidence>
<organism evidence="4 5">
    <name type="scientific">Notothenia coriiceps</name>
    <name type="common">black rockcod</name>
    <dbReference type="NCBI Taxonomy" id="8208"/>
    <lineage>
        <taxon>Eukaryota</taxon>
        <taxon>Metazoa</taxon>
        <taxon>Chordata</taxon>
        <taxon>Craniata</taxon>
        <taxon>Vertebrata</taxon>
        <taxon>Euteleostomi</taxon>
        <taxon>Actinopterygii</taxon>
        <taxon>Neopterygii</taxon>
        <taxon>Teleostei</taxon>
        <taxon>Neoteleostei</taxon>
        <taxon>Acanthomorphata</taxon>
        <taxon>Eupercaria</taxon>
        <taxon>Perciformes</taxon>
        <taxon>Notothenioidei</taxon>
        <taxon>Nototheniidae</taxon>
        <taxon>Notothenia</taxon>
    </lineage>
</organism>
<dbReference type="AlphaFoldDB" id="A0A6I9Q7B0"/>
<dbReference type="CTD" id="550378"/>
<protein>
    <submittedName>
        <fullName evidence="5">Ras-related protein Rab-42b</fullName>
    </submittedName>
</protein>
<dbReference type="GO" id="GO:0003924">
    <property type="term" value="F:GTPase activity"/>
    <property type="evidence" value="ECO:0007669"/>
    <property type="project" value="InterPro"/>
</dbReference>
<dbReference type="KEGG" id="ncc:104968293"/>
<proteinExistence type="inferred from homology"/>
<dbReference type="PROSITE" id="PS51421">
    <property type="entry name" value="RAS"/>
    <property type="match status" value="1"/>
</dbReference>
<dbReference type="InterPro" id="IPR005225">
    <property type="entry name" value="Small_GTP-bd"/>
</dbReference>
<keyword evidence="2" id="KW-0547">Nucleotide-binding</keyword>
<evidence type="ECO:0000313" key="4">
    <source>
        <dbReference type="Proteomes" id="UP000504611"/>
    </source>
</evidence>
<reference evidence="5" key="1">
    <citation type="submission" date="2025-08" db="UniProtKB">
        <authorList>
            <consortium name="RefSeq"/>
        </authorList>
    </citation>
    <scope>IDENTIFICATION</scope>
    <source>
        <tissue evidence="5">Muscle</tissue>
    </source>
</reference>
<accession>A0A6I9Q7B0</accession>
<dbReference type="SMART" id="SM00174">
    <property type="entry name" value="RHO"/>
    <property type="match status" value="1"/>
</dbReference>
<gene>
    <name evidence="5" type="primary">rab42b</name>
</gene>
<dbReference type="PROSITE" id="PS51419">
    <property type="entry name" value="RAB"/>
    <property type="match status" value="1"/>
</dbReference>
<dbReference type="Pfam" id="PF00071">
    <property type="entry name" value="Ras"/>
    <property type="match status" value="1"/>
</dbReference>
<dbReference type="SMART" id="SM00175">
    <property type="entry name" value="RAB"/>
    <property type="match status" value="1"/>
</dbReference>
<dbReference type="NCBIfam" id="TIGR00231">
    <property type="entry name" value="small_GTP"/>
    <property type="match status" value="1"/>
</dbReference>
<comment type="similarity">
    <text evidence="1">Belongs to the small GTPase superfamily. Rab family.</text>
</comment>
<dbReference type="RefSeq" id="XP_010796176.1">
    <property type="nucleotide sequence ID" value="XM_010797874.1"/>
</dbReference>
<dbReference type="SMART" id="SM00176">
    <property type="entry name" value="RAN"/>
    <property type="match status" value="1"/>
</dbReference>
<keyword evidence="4" id="KW-1185">Reference proteome</keyword>
<dbReference type="Proteomes" id="UP000504611">
    <property type="component" value="Unplaced"/>
</dbReference>